<feature type="transmembrane region" description="Helical" evidence="14">
    <location>
        <begin position="137"/>
        <end position="160"/>
    </location>
</feature>
<dbReference type="PRINTS" id="PR00344">
    <property type="entry name" value="BCTRLSENSOR"/>
</dbReference>
<dbReference type="InterPro" id="IPR003661">
    <property type="entry name" value="HisK_dim/P_dom"/>
</dbReference>
<evidence type="ECO:0000259" key="15">
    <source>
        <dbReference type="PROSITE" id="PS50109"/>
    </source>
</evidence>
<dbReference type="GO" id="GO:0005524">
    <property type="term" value="F:ATP binding"/>
    <property type="evidence" value="ECO:0007669"/>
    <property type="project" value="UniProtKB-KW"/>
</dbReference>
<sequence length="425" mass="46944">IATLLLVINFFGFAFVGTNINSGISAKRLLSHVSEQLVQDGTGLSLQDKNALPQGAWCMVIDGQGDVIWSENKPADIPAHYTLNDIARMTRWFLADYPVYVRTEDYGLLVLGLPKNTVGKYEIEYSMEWFHTLPQRILGILILNLCLAVLFACIFGFRLYRRLKQLMRGISDLRLEKSVKLKEKGIFKEVSQNLNQASQMIARKNAALAARDNARSNWIAGISHDIRTPLSVVTGYSETLAACGALSDENRKKAEVILSNSIKIKRLIEDLNLISSMEYDMQPSKKNPVKLCPLLRGVVTDILNNGLPARFSISLDLKAERAVVLGDEALLERAIFNLIHNAVTHNEQGCAISISEDIAGNTAQILLSDNGSGIPAEVLAHIKELPKTAHGIGLPMAYRIITVHGGSFEAYNDHGFVVKIKLPLQ</sequence>
<dbReference type="Proteomes" id="UP000824111">
    <property type="component" value="Unassembled WGS sequence"/>
</dbReference>
<dbReference type="SUPFAM" id="SSF47384">
    <property type="entry name" value="Homodimeric domain of signal transducing histidine kinase"/>
    <property type="match status" value="1"/>
</dbReference>
<comment type="caution">
    <text evidence="16">The sequence shown here is derived from an EMBL/GenBank/DDBJ whole genome shotgun (WGS) entry which is preliminary data.</text>
</comment>
<evidence type="ECO:0000256" key="13">
    <source>
        <dbReference type="ARBA" id="ARBA00023136"/>
    </source>
</evidence>
<evidence type="ECO:0000313" key="17">
    <source>
        <dbReference type="Proteomes" id="UP000824111"/>
    </source>
</evidence>
<keyword evidence="8" id="KW-0547">Nucleotide-binding</keyword>
<dbReference type="AlphaFoldDB" id="A0A9D1LUL2"/>
<evidence type="ECO:0000256" key="10">
    <source>
        <dbReference type="ARBA" id="ARBA00022840"/>
    </source>
</evidence>
<keyword evidence="11 14" id="KW-1133">Transmembrane helix</keyword>
<dbReference type="Gene3D" id="1.10.287.130">
    <property type="match status" value="1"/>
</dbReference>
<reference evidence="16" key="2">
    <citation type="journal article" date="2021" name="PeerJ">
        <title>Extensive microbial diversity within the chicken gut microbiome revealed by metagenomics and culture.</title>
        <authorList>
            <person name="Gilroy R."/>
            <person name="Ravi A."/>
            <person name="Getino M."/>
            <person name="Pursley I."/>
            <person name="Horton D.L."/>
            <person name="Alikhan N.F."/>
            <person name="Baker D."/>
            <person name="Gharbi K."/>
            <person name="Hall N."/>
            <person name="Watson M."/>
            <person name="Adriaenssens E.M."/>
            <person name="Foster-Nyarko E."/>
            <person name="Jarju S."/>
            <person name="Secka A."/>
            <person name="Antonio M."/>
            <person name="Oren A."/>
            <person name="Chaudhuri R.R."/>
            <person name="La Ragione R."/>
            <person name="Hildebrand F."/>
            <person name="Pallen M.J."/>
        </authorList>
    </citation>
    <scope>NUCLEOTIDE SEQUENCE</scope>
    <source>
        <strain evidence="16">ChiSjej4B22-9803</strain>
    </source>
</reference>
<keyword evidence="7 14" id="KW-0812">Transmembrane</keyword>
<dbReference type="PANTHER" id="PTHR45528:SF1">
    <property type="entry name" value="SENSOR HISTIDINE KINASE CPXA"/>
    <property type="match status" value="1"/>
</dbReference>
<evidence type="ECO:0000256" key="1">
    <source>
        <dbReference type="ARBA" id="ARBA00000085"/>
    </source>
</evidence>
<dbReference type="InterPro" id="IPR036890">
    <property type="entry name" value="HATPase_C_sf"/>
</dbReference>
<keyword evidence="6" id="KW-0808">Transferase</keyword>
<feature type="domain" description="Histidine kinase" evidence="15">
    <location>
        <begin position="221"/>
        <end position="425"/>
    </location>
</feature>
<dbReference type="EC" id="2.7.13.3" evidence="3"/>
<gene>
    <name evidence="16" type="ORF">IAB04_03200</name>
</gene>
<dbReference type="EMBL" id="DVND01000083">
    <property type="protein sequence ID" value="HIU48346.1"/>
    <property type="molecule type" value="Genomic_DNA"/>
</dbReference>
<evidence type="ECO:0000256" key="14">
    <source>
        <dbReference type="SAM" id="Phobius"/>
    </source>
</evidence>
<keyword evidence="9 16" id="KW-0418">Kinase</keyword>
<dbReference type="InterPro" id="IPR003594">
    <property type="entry name" value="HATPase_dom"/>
</dbReference>
<dbReference type="SMART" id="SM00388">
    <property type="entry name" value="HisKA"/>
    <property type="match status" value="1"/>
</dbReference>
<proteinExistence type="predicted"/>
<evidence type="ECO:0000256" key="2">
    <source>
        <dbReference type="ARBA" id="ARBA00004651"/>
    </source>
</evidence>
<dbReference type="SMART" id="SM00387">
    <property type="entry name" value="HATPase_c"/>
    <property type="match status" value="1"/>
</dbReference>
<dbReference type="Gene3D" id="3.30.565.10">
    <property type="entry name" value="Histidine kinase-like ATPase, C-terminal domain"/>
    <property type="match status" value="1"/>
</dbReference>
<dbReference type="InterPro" id="IPR004358">
    <property type="entry name" value="Sig_transdc_His_kin-like_C"/>
</dbReference>
<dbReference type="CDD" id="cd00082">
    <property type="entry name" value="HisKA"/>
    <property type="match status" value="1"/>
</dbReference>
<dbReference type="GO" id="GO:0000155">
    <property type="term" value="F:phosphorelay sensor kinase activity"/>
    <property type="evidence" value="ECO:0007669"/>
    <property type="project" value="InterPro"/>
</dbReference>
<evidence type="ECO:0000313" key="16">
    <source>
        <dbReference type="EMBL" id="HIU48346.1"/>
    </source>
</evidence>
<dbReference type="Pfam" id="PF02518">
    <property type="entry name" value="HATPase_c"/>
    <property type="match status" value="1"/>
</dbReference>
<evidence type="ECO:0000256" key="5">
    <source>
        <dbReference type="ARBA" id="ARBA00022553"/>
    </source>
</evidence>
<keyword evidence="12" id="KW-0902">Two-component regulatory system</keyword>
<evidence type="ECO:0000256" key="12">
    <source>
        <dbReference type="ARBA" id="ARBA00023012"/>
    </source>
</evidence>
<dbReference type="PROSITE" id="PS50109">
    <property type="entry name" value="HIS_KIN"/>
    <property type="match status" value="1"/>
</dbReference>
<dbReference type="Pfam" id="PF00512">
    <property type="entry name" value="HisKA"/>
    <property type="match status" value="1"/>
</dbReference>
<evidence type="ECO:0000256" key="6">
    <source>
        <dbReference type="ARBA" id="ARBA00022679"/>
    </source>
</evidence>
<evidence type="ECO:0000256" key="4">
    <source>
        <dbReference type="ARBA" id="ARBA00022475"/>
    </source>
</evidence>
<evidence type="ECO:0000256" key="9">
    <source>
        <dbReference type="ARBA" id="ARBA00022777"/>
    </source>
</evidence>
<evidence type="ECO:0000256" key="7">
    <source>
        <dbReference type="ARBA" id="ARBA00022692"/>
    </source>
</evidence>
<feature type="non-terminal residue" evidence="16">
    <location>
        <position position="1"/>
    </location>
</feature>
<comment type="subcellular location">
    <subcellularLocation>
        <location evidence="2">Cell membrane</location>
        <topology evidence="2">Multi-pass membrane protein</topology>
    </subcellularLocation>
</comment>
<keyword evidence="4" id="KW-1003">Cell membrane</keyword>
<dbReference type="InterPro" id="IPR036097">
    <property type="entry name" value="HisK_dim/P_sf"/>
</dbReference>
<keyword evidence="13 14" id="KW-0472">Membrane</keyword>
<dbReference type="GO" id="GO:0005886">
    <property type="term" value="C:plasma membrane"/>
    <property type="evidence" value="ECO:0007669"/>
    <property type="project" value="UniProtKB-SubCell"/>
</dbReference>
<keyword evidence="10" id="KW-0067">ATP-binding</keyword>
<reference evidence="16" key="1">
    <citation type="submission" date="2020-10" db="EMBL/GenBank/DDBJ databases">
        <authorList>
            <person name="Gilroy R."/>
        </authorList>
    </citation>
    <scope>NUCLEOTIDE SEQUENCE</scope>
    <source>
        <strain evidence="16">ChiSjej4B22-9803</strain>
    </source>
</reference>
<dbReference type="SUPFAM" id="SSF55874">
    <property type="entry name" value="ATPase domain of HSP90 chaperone/DNA topoisomerase II/histidine kinase"/>
    <property type="match status" value="1"/>
</dbReference>
<comment type="catalytic activity">
    <reaction evidence="1">
        <text>ATP + protein L-histidine = ADP + protein N-phospho-L-histidine.</text>
        <dbReference type="EC" id="2.7.13.3"/>
    </reaction>
</comment>
<evidence type="ECO:0000256" key="11">
    <source>
        <dbReference type="ARBA" id="ARBA00022989"/>
    </source>
</evidence>
<accession>A0A9D1LUL2</accession>
<name>A0A9D1LUL2_9FIRM</name>
<dbReference type="InterPro" id="IPR005467">
    <property type="entry name" value="His_kinase_dom"/>
</dbReference>
<dbReference type="InterPro" id="IPR050398">
    <property type="entry name" value="HssS/ArlS-like"/>
</dbReference>
<evidence type="ECO:0000256" key="8">
    <source>
        <dbReference type="ARBA" id="ARBA00022741"/>
    </source>
</evidence>
<organism evidence="16 17">
    <name type="scientific">Candidatus Avimonoglobus intestinipullorum</name>
    <dbReference type="NCBI Taxonomy" id="2840699"/>
    <lineage>
        <taxon>Bacteria</taxon>
        <taxon>Bacillati</taxon>
        <taxon>Bacillota</taxon>
        <taxon>Clostridia</taxon>
        <taxon>Eubacteriales</taxon>
        <taxon>Candidatus Avimonoglobus</taxon>
    </lineage>
</organism>
<dbReference type="PANTHER" id="PTHR45528">
    <property type="entry name" value="SENSOR HISTIDINE KINASE CPXA"/>
    <property type="match status" value="1"/>
</dbReference>
<evidence type="ECO:0000256" key="3">
    <source>
        <dbReference type="ARBA" id="ARBA00012438"/>
    </source>
</evidence>
<protein>
    <recommendedName>
        <fullName evidence="3">histidine kinase</fullName>
        <ecNumber evidence="3">2.7.13.3</ecNumber>
    </recommendedName>
</protein>
<dbReference type="CDD" id="cd00075">
    <property type="entry name" value="HATPase"/>
    <property type="match status" value="1"/>
</dbReference>
<keyword evidence="5" id="KW-0597">Phosphoprotein</keyword>